<proteinExistence type="predicted"/>
<organism evidence="1">
    <name type="scientific">Rhizophagus irregularis (strain DAOM 181602 / DAOM 197198 / MUCL 43194)</name>
    <name type="common">Arbuscular mycorrhizal fungus</name>
    <name type="synonym">Glomus intraradices</name>
    <dbReference type="NCBI Taxonomy" id="747089"/>
    <lineage>
        <taxon>Eukaryota</taxon>
        <taxon>Fungi</taxon>
        <taxon>Fungi incertae sedis</taxon>
        <taxon>Mucoromycota</taxon>
        <taxon>Glomeromycotina</taxon>
        <taxon>Glomeromycetes</taxon>
        <taxon>Glomerales</taxon>
        <taxon>Glomeraceae</taxon>
        <taxon>Rhizophagus</taxon>
    </lineage>
</organism>
<evidence type="ECO:0000313" key="1">
    <source>
        <dbReference type="EMBL" id="ESA02963.1"/>
    </source>
</evidence>
<reference evidence="1" key="1">
    <citation type="submission" date="2013-07" db="EMBL/GenBank/DDBJ databases">
        <title>The genome of an arbuscular mycorrhizal fungus provides insights into the evolution of the oldest plant symbiosis.</title>
        <authorList>
            <consortium name="DOE Joint Genome Institute"/>
            <person name="Tisserant E."/>
            <person name="Malbreil M."/>
            <person name="Kuo A."/>
            <person name="Kohler A."/>
            <person name="Symeonidi A."/>
            <person name="Balestrini R."/>
            <person name="Charron P."/>
            <person name="Duensing N."/>
            <person name="Frei-dit-Frey N."/>
            <person name="Gianinazzi-Pearson V."/>
            <person name="Gilbert B."/>
            <person name="Handa Y."/>
            <person name="Hijri M."/>
            <person name="Kaul R."/>
            <person name="Kawaguchi M."/>
            <person name="Krajinski F."/>
            <person name="Lammers P."/>
            <person name="Lapierre D."/>
            <person name="Masclaux F.G."/>
            <person name="Murat C."/>
            <person name="Morin E."/>
            <person name="Ndikumana S."/>
            <person name="Pagni M."/>
            <person name="Petitpierre D."/>
            <person name="Requena N."/>
            <person name="Rosikiewicz P."/>
            <person name="Riley R."/>
            <person name="Saito K."/>
            <person name="San Clemente H."/>
            <person name="Shapiro H."/>
            <person name="van Tuinen D."/>
            <person name="Becard G."/>
            <person name="Bonfante P."/>
            <person name="Paszkowski U."/>
            <person name="Shachar-Hill Y."/>
            <person name="Young J.P."/>
            <person name="Sanders I.R."/>
            <person name="Henrissat B."/>
            <person name="Rensing S.A."/>
            <person name="Grigoriev I.V."/>
            <person name="Corradi N."/>
            <person name="Roux C."/>
            <person name="Martin F."/>
        </authorList>
    </citation>
    <scope>NUCLEOTIDE SEQUENCE</scope>
    <source>
        <strain evidence="1">DAOM 197198</strain>
    </source>
</reference>
<name>U9T9F1_RHIID</name>
<sequence length="54" mass="6140">MAECEPSIKTQPVAINLNYRFNKETEQSGVKKERRNIFPSLCSGQLQISSNKIL</sequence>
<accession>U9T9F1</accession>
<gene>
    <name evidence="1" type="ORF">GLOINDRAFT_6002</name>
</gene>
<dbReference type="HOGENOM" id="CLU_3051566_0_0_1"/>
<dbReference type="EMBL" id="KI295335">
    <property type="protein sequence ID" value="ESA02963.1"/>
    <property type="molecule type" value="Genomic_DNA"/>
</dbReference>
<dbReference type="AlphaFoldDB" id="U9T9F1"/>
<protein>
    <submittedName>
        <fullName evidence="1">Uncharacterized protein</fullName>
    </submittedName>
</protein>